<dbReference type="PANTHER" id="PTHR43673:SF10">
    <property type="entry name" value="NADH DEHYDROGENASE_NAD(P)H NITROREDUCTASE XCC3605-RELATED"/>
    <property type="match status" value="1"/>
</dbReference>
<keyword evidence="2" id="KW-0560">Oxidoreductase</keyword>
<dbReference type="Pfam" id="PF14512">
    <property type="entry name" value="TM1586_NiRdase"/>
    <property type="match status" value="1"/>
</dbReference>
<evidence type="ECO:0000256" key="1">
    <source>
        <dbReference type="ARBA" id="ARBA00007118"/>
    </source>
</evidence>
<accession>A0A1M6JLZ6</accession>
<dbReference type="RefSeq" id="WP_073271826.1">
    <property type="nucleotide sequence ID" value="NZ_FRAC01000006.1"/>
</dbReference>
<protein>
    <submittedName>
        <fullName evidence="4">Nitroreductase</fullName>
    </submittedName>
</protein>
<dbReference type="InterPro" id="IPR000415">
    <property type="entry name" value="Nitroreductase-like"/>
</dbReference>
<proteinExistence type="inferred from homology"/>
<evidence type="ECO:0000259" key="3">
    <source>
        <dbReference type="Pfam" id="PF14512"/>
    </source>
</evidence>
<dbReference type="GO" id="GO:0016491">
    <property type="term" value="F:oxidoreductase activity"/>
    <property type="evidence" value="ECO:0007669"/>
    <property type="project" value="UniProtKB-KW"/>
</dbReference>
<gene>
    <name evidence="4" type="ORF">SAMN02745136_00129</name>
</gene>
<dbReference type="Gene3D" id="3.40.109.30">
    <property type="entry name" value="putative nitroreductase (tm1586), domain 2"/>
    <property type="match status" value="1"/>
</dbReference>
<keyword evidence="5" id="KW-1185">Reference proteome</keyword>
<sequence length="280" mass="31286">MVAEFPVEKTVRARRSVRTYEERPLSKEDKEKITSYIAALSNPFSIKVSIGLLEKKSAANGEKLGTYGVIKGAGDYLGAAVTEGELSLEALGYSLEKLILYAAALGLGTCWLGGTFNRSGFSEAMGIKENELFPAISPIGYPLDKKRITDTLSRWIAKADKRKGWKELFYQDDFSHPLTETEAGDYAFPLEMLRLAPSAVNKQPWRVVKEKNNLHFYKTKAAEDTKTKIDIQRVDVGIATCHFHLAALEKKLPGEFKKLTKPGVQSPEQLQYVYSWIGEK</sequence>
<evidence type="ECO:0000313" key="5">
    <source>
        <dbReference type="Proteomes" id="UP000184386"/>
    </source>
</evidence>
<evidence type="ECO:0000256" key="2">
    <source>
        <dbReference type="ARBA" id="ARBA00023002"/>
    </source>
</evidence>
<dbReference type="InterPro" id="IPR029478">
    <property type="entry name" value="TM1586_NiRdase"/>
</dbReference>
<feature type="domain" description="Putative nitroreductase TM1586" evidence="3">
    <location>
        <begin position="9"/>
        <end position="247"/>
    </location>
</feature>
<dbReference type="STRING" id="1121322.SAMN02745136_00129"/>
<dbReference type="SUPFAM" id="SSF55469">
    <property type="entry name" value="FMN-dependent nitroreductase-like"/>
    <property type="match status" value="1"/>
</dbReference>
<dbReference type="OrthoDB" id="9814075at2"/>
<comment type="similarity">
    <text evidence="1">Belongs to the nitroreductase family.</text>
</comment>
<name>A0A1M6JLZ6_9FIRM</name>
<dbReference type="Proteomes" id="UP000184386">
    <property type="component" value="Unassembled WGS sequence"/>
</dbReference>
<dbReference type="AlphaFoldDB" id="A0A1M6JLZ6"/>
<dbReference type="EMBL" id="FRAC01000006">
    <property type="protein sequence ID" value="SHJ47692.1"/>
    <property type="molecule type" value="Genomic_DNA"/>
</dbReference>
<reference evidence="4 5" key="1">
    <citation type="submission" date="2016-11" db="EMBL/GenBank/DDBJ databases">
        <authorList>
            <person name="Jaros S."/>
            <person name="Januszkiewicz K."/>
            <person name="Wedrychowicz H."/>
        </authorList>
    </citation>
    <scope>NUCLEOTIDE SEQUENCE [LARGE SCALE GENOMIC DNA]</scope>
    <source>
        <strain evidence="4 5">DSM 15929</strain>
    </source>
</reference>
<evidence type="ECO:0000313" key="4">
    <source>
        <dbReference type="EMBL" id="SHJ47692.1"/>
    </source>
</evidence>
<dbReference type="Gene3D" id="3.40.109.10">
    <property type="entry name" value="NADH Oxidase"/>
    <property type="match status" value="1"/>
</dbReference>
<organism evidence="4 5">
    <name type="scientific">Anaerocolumna jejuensis DSM 15929</name>
    <dbReference type="NCBI Taxonomy" id="1121322"/>
    <lineage>
        <taxon>Bacteria</taxon>
        <taxon>Bacillati</taxon>
        <taxon>Bacillota</taxon>
        <taxon>Clostridia</taxon>
        <taxon>Lachnospirales</taxon>
        <taxon>Lachnospiraceae</taxon>
        <taxon>Anaerocolumna</taxon>
    </lineage>
</organism>
<dbReference type="PANTHER" id="PTHR43673">
    <property type="entry name" value="NAD(P)H NITROREDUCTASE YDGI-RELATED"/>
    <property type="match status" value="1"/>
</dbReference>